<keyword evidence="3" id="KW-1185">Reference proteome</keyword>
<dbReference type="EMBL" id="JBHRZG010000022">
    <property type="protein sequence ID" value="MFC3834249.1"/>
    <property type="molecule type" value="Genomic_DNA"/>
</dbReference>
<dbReference type="InterPro" id="IPR050194">
    <property type="entry name" value="Glycosyltransferase_grp1"/>
</dbReference>
<protein>
    <submittedName>
        <fullName evidence="2">Glycosyltransferase</fullName>
        <ecNumber evidence="2">2.4.-.-</ecNumber>
    </submittedName>
</protein>
<proteinExistence type="predicted"/>
<dbReference type="Pfam" id="PF13692">
    <property type="entry name" value="Glyco_trans_1_4"/>
    <property type="match status" value="1"/>
</dbReference>
<sequence length="402" mass="44563">MRVVHVCLGFPVEYPGGITNYVRSLAASQLAEGMDVHVVSRSPDGPVVGGAVNHSFTGSAIPFDLSVTENRAEAEALTQLLTRIAPDLIHFHMTIDLSVSFFETFPDRAPAPYVVSLHDYYYLCPRIYLMDYRGRTCSGAGETKCAHCVGVLDQVNTLRRLGARLDVPLPRWDSPKVGRRQQAMRHFLGRAFRILAVSSRVRDLYGAFFDPGTIEVLNIGNDSANRPPYDKVPSETLRVTFLGTLNRHKGAEVLARLAAAVTRPDMTVAFYGRADQRWMDRLTPLGVQFLGPYRPEHIPDIMARTDLGMALPIWEDNGPQVVMEFINYGVPVLATRMGGIPDFVNDRNAVLFDPASAEDTARAAHWLQHVSRDTLAEMAAHAQRLLSPADHAAQLRAVYDRA</sequence>
<dbReference type="Pfam" id="PF13439">
    <property type="entry name" value="Glyco_transf_4"/>
    <property type="match status" value="1"/>
</dbReference>
<dbReference type="PANTHER" id="PTHR45947">
    <property type="entry name" value="SULFOQUINOVOSYL TRANSFERASE SQD2"/>
    <property type="match status" value="1"/>
</dbReference>
<reference evidence="3" key="1">
    <citation type="journal article" date="2019" name="Int. J. Syst. Evol. Microbiol.">
        <title>The Global Catalogue of Microorganisms (GCM) 10K type strain sequencing project: providing services to taxonomists for standard genome sequencing and annotation.</title>
        <authorList>
            <consortium name="The Broad Institute Genomics Platform"/>
            <consortium name="The Broad Institute Genome Sequencing Center for Infectious Disease"/>
            <person name="Wu L."/>
            <person name="Ma J."/>
        </authorList>
    </citation>
    <scope>NUCLEOTIDE SEQUENCE [LARGE SCALE GENOMIC DNA]</scope>
    <source>
        <strain evidence="3">CCTCC AB 2017081</strain>
    </source>
</reference>
<accession>A0ABV7ZDS1</accession>
<feature type="domain" description="Glycosyltransferase subfamily 4-like N-terminal" evidence="1">
    <location>
        <begin position="15"/>
        <end position="218"/>
    </location>
</feature>
<comment type="caution">
    <text evidence="2">The sequence shown here is derived from an EMBL/GenBank/DDBJ whole genome shotgun (WGS) entry which is preliminary data.</text>
</comment>
<dbReference type="GO" id="GO:0016757">
    <property type="term" value="F:glycosyltransferase activity"/>
    <property type="evidence" value="ECO:0007669"/>
    <property type="project" value="UniProtKB-KW"/>
</dbReference>
<name>A0ABV7ZDS1_9DEIO</name>
<keyword evidence="2" id="KW-0328">Glycosyltransferase</keyword>
<dbReference type="EC" id="2.4.-.-" evidence="2"/>
<gene>
    <name evidence="2" type="ORF">ACFOSB_15460</name>
</gene>
<dbReference type="InterPro" id="IPR028098">
    <property type="entry name" value="Glyco_trans_4-like_N"/>
</dbReference>
<dbReference type="Gene3D" id="3.40.50.2000">
    <property type="entry name" value="Glycogen Phosphorylase B"/>
    <property type="match status" value="2"/>
</dbReference>
<evidence type="ECO:0000313" key="3">
    <source>
        <dbReference type="Proteomes" id="UP001595803"/>
    </source>
</evidence>
<dbReference type="Proteomes" id="UP001595803">
    <property type="component" value="Unassembled WGS sequence"/>
</dbReference>
<evidence type="ECO:0000313" key="2">
    <source>
        <dbReference type="EMBL" id="MFC3834249.1"/>
    </source>
</evidence>
<dbReference type="SUPFAM" id="SSF53756">
    <property type="entry name" value="UDP-Glycosyltransferase/glycogen phosphorylase"/>
    <property type="match status" value="1"/>
</dbReference>
<dbReference type="PANTHER" id="PTHR45947:SF3">
    <property type="entry name" value="SULFOQUINOVOSYL TRANSFERASE SQD2"/>
    <property type="match status" value="1"/>
</dbReference>
<keyword evidence="2" id="KW-0808">Transferase</keyword>
<evidence type="ECO:0000259" key="1">
    <source>
        <dbReference type="Pfam" id="PF13439"/>
    </source>
</evidence>
<organism evidence="2 3">
    <name type="scientific">Deinococcus rufus</name>
    <dbReference type="NCBI Taxonomy" id="2136097"/>
    <lineage>
        <taxon>Bacteria</taxon>
        <taxon>Thermotogati</taxon>
        <taxon>Deinococcota</taxon>
        <taxon>Deinococci</taxon>
        <taxon>Deinococcales</taxon>
        <taxon>Deinococcaceae</taxon>
        <taxon>Deinococcus</taxon>
    </lineage>
</organism>